<dbReference type="OMA" id="WMERESH"/>
<evidence type="ECO:0000313" key="6">
    <source>
        <dbReference type="EMBL" id="EMR63348.1"/>
    </source>
</evidence>
<dbReference type="OrthoDB" id="4728614at2759"/>
<dbReference type="InterPro" id="IPR053214">
    <property type="entry name" value="LysM12-like"/>
</dbReference>
<dbReference type="SMART" id="SM00636">
    <property type="entry name" value="Glyco_18"/>
    <property type="match status" value="1"/>
</dbReference>
<keyword evidence="3" id="KW-0147">Chitin-binding</keyword>
<dbReference type="InterPro" id="IPR017853">
    <property type="entry name" value="GH"/>
</dbReference>
<dbReference type="HOGENOM" id="CLU_001837_0_0_1"/>
<dbReference type="InterPro" id="IPR029070">
    <property type="entry name" value="Chitinase_insertion_sf"/>
</dbReference>
<dbReference type="PANTHER" id="PTHR47700:SF2">
    <property type="entry name" value="CHITINASE"/>
    <property type="match status" value="1"/>
</dbReference>
<evidence type="ECO:0000256" key="3">
    <source>
        <dbReference type="ARBA" id="ARBA00022669"/>
    </source>
</evidence>
<dbReference type="STRING" id="1287681.M7SGF9"/>
<keyword evidence="4" id="KW-0843">Virulence</keyword>
<sequence>MNGVTVVLALNFARVRFVWQTVAGRQNAILDLDWEYPRTPDRAGREVDYANFPKFMKRLKESLDGASKEISITLPASYWYLQHFDIVELVKHVSWFNIMSYDLHGTWDKGNEWTGNFLNAHTNLTEIDLALDLLWRNDINPAHVVLGLAFYGRSFSATSSSCLDPGCTFESGGEKGRCSREVGILLNSEIDDLVEKHGAKPKLYEKEAVKVATWGDGQWVSYDDKDTFDLKSRYAQKMCLGGLMVWAIGHDTKDAKYNLALAEVANRKVTSLPSRTVEDPEDPYEYVDVPNPQCKWTNCDEGCPAGWVLMKRQDKDTRGTEYMFDETGCGGTGSHAFCCPPGAPSDLPTCGWYTHNNGRCDSTCPDGTVEIGSNSMYCRWSYQAACCTTEQKSMKLYTTCEWGEKPMCDSQQGCPKSPFSELMAWSSSGTGGGSCNMRSGGYSAAEWVVQEQKFCCDTSNAKRTFDDCEWYDSIGPRPDGSTEDWCRSGCPGDRVRVALDTLATKCFGKGAGGGQARCCVPNYSDTIEVENPKLDTYRSTLEDYIRNPTCPNPGPLDSESVLMALPEPTEPLPIRQGLILNNVSALTLGERAESSTFSQAEGFLLNLLTKASLESMLEAEEKTWNDYMPEEFGAGLRMPHLRNYLQDLPAWDTEGPIQLSHGVICSPNYWAGLASGASDTAVNCSLSTCDTDGCQGEDLESRGLTQREKLVGPARDYRAELQGGGVVAITLPSYNQINDLDLDDPIMDEALDFISRGDCTNSRLTHYALPLDSWEGGTRAIMEHLFEGQQMATFMEDAAAGRLRSGATAVVGRVPVSFFTPARTMPLPNPPPLPGGAQYIRLYDRVMECLGSRTNTANFVILNEEINSFKARLVTGVAPKNFAKYIVPGAKDYVYPQYVLHIMKTTISVIRYLNHKGTPNVNQRLTSQVNCAGEQWMYGQQVWNQNHPANQVAILEFYREWTRDFYKVYLVNQAREYVKKCAAEMRRNWEAFEDSSYTRKVLEVVSAIEDELDELTIDTSDFD</sequence>
<dbReference type="SUPFAM" id="SSF54556">
    <property type="entry name" value="Chitinase insertion domain"/>
    <property type="match status" value="1"/>
</dbReference>
<evidence type="ECO:0000256" key="2">
    <source>
        <dbReference type="ARBA" id="ARBA00012729"/>
    </source>
</evidence>
<dbReference type="AlphaFoldDB" id="M7SGF9"/>
<proteinExistence type="inferred from homology"/>
<evidence type="ECO:0000256" key="4">
    <source>
        <dbReference type="ARBA" id="ARBA00023026"/>
    </source>
</evidence>
<dbReference type="KEGG" id="ela:UCREL1_9709"/>
<protein>
    <recommendedName>
        <fullName evidence="2">chitinase</fullName>
        <ecNumber evidence="2">3.2.1.14</ecNumber>
    </recommendedName>
</protein>
<dbReference type="PANTHER" id="PTHR47700">
    <property type="entry name" value="V CHITINASE, PUTATIVE (AFU_ORTHOLOGUE AFUA_6G13720)-RELATED"/>
    <property type="match status" value="1"/>
</dbReference>
<dbReference type="GO" id="GO:0005975">
    <property type="term" value="P:carbohydrate metabolic process"/>
    <property type="evidence" value="ECO:0007669"/>
    <property type="project" value="InterPro"/>
</dbReference>
<organism evidence="6 7">
    <name type="scientific">Eutypa lata (strain UCR-EL1)</name>
    <name type="common">Grapevine dieback disease fungus</name>
    <name type="synonym">Eutypa armeniacae</name>
    <dbReference type="NCBI Taxonomy" id="1287681"/>
    <lineage>
        <taxon>Eukaryota</taxon>
        <taxon>Fungi</taxon>
        <taxon>Dikarya</taxon>
        <taxon>Ascomycota</taxon>
        <taxon>Pezizomycotina</taxon>
        <taxon>Sordariomycetes</taxon>
        <taxon>Xylariomycetidae</taxon>
        <taxon>Xylariales</taxon>
        <taxon>Diatrypaceae</taxon>
        <taxon>Eutypa</taxon>
    </lineage>
</organism>
<dbReference type="GO" id="GO:0008843">
    <property type="term" value="F:endochitinase activity"/>
    <property type="evidence" value="ECO:0007669"/>
    <property type="project" value="UniProtKB-EC"/>
</dbReference>
<dbReference type="Gene3D" id="3.10.50.10">
    <property type="match status" value="1"/>
</dbReference>
<accession>M7SGF9</accession>
<gene>
    <name evidence="6" type="ORF">UCREL1_9709</name>
</gene>
<evidence type="ECO:0000259" key="5">
    <source>
        <dbReference type="PROSITE" id="PS51910"/>
    </source>
</evidence>
<dbReference type="InterPro" id="IPR001223">
    <property type="entry name" value="Glyco_hydro18_cat"/>
</dbReference>
<dbReference type="Pfam" id="PF00704">
    <property type="entry name" value="Glyco_hydro_18"/>
    <property type="match status" value="1"/>
</dbReference>
<comment type="similarity">
    <text evidence="1">Belongs to the glycosyl hydrolase 18 family. Chitinase class V subfamily.</text>
</comment>
<evidence type="ECO:0000256" key="1">
    <source>
        <dbReference type="ARBA" id="ARBA00008682"/>
    </source>
</evidence>
<dbReference type="EMBL" id="KB707240">
    <property type="protein sequence ID" value="EMR63348.1"/>
    <property type="molecule type" value="Genomic_DNA"/>
</dbReference>
<dbReference type="EC" id="3.2.1.14" evidence="2"/>
<evidence type="ECO:0000313" key="7">
    <source>
        <dbReference type="Proteomes" id="UP000012174"/>
    </source>
</evidence>
<dbReference type="InterPro" id="IPR011583">
    <property type="entry name" value="Chitinase_II/V-like_cat"/>
</dbReference>
<keyword evidence="7" id="KW-1185">Reference proteome</keyword>
<reference evidence="7" key="1">
    <citation type="journal article" date="2013" name="Genome Announc.">
        <title>Draft genome sequence of the grapevine dieback fungus Eutypa lata UCR-EL1.</title>
        <authorList>
            <person name="Blanco-Ulate B."/>
            <person name="Rolshausen P.E."/>
            <person name="Cantu D."/>
        </authorList>
    </citation>
    <scope>NUCLEOTIDE SEQUENCE [LARGE SCALE GENOMIC DNA]</scope>
    <source>
        <strain evidence="7">UCR-EL1</strain>
    </source>
</reference>
<dbReference type="eggNOG" id="KOG2806">
    <property type="taxonomic scope" value="Eukaryota"/>
</dbReference>
<name>M7SGF9_EUTLA</name>
<dbReference type="GO" id="GO:0008061">
    <property type="term" value="F:chitin binding"/>
    <property type="evidence" value="ECO:0007669"/>
    <property type="project" value="UniProtKB-KW"/>
</dbReference>
<feature type="domain" description="GH18" evidence="5">
    <location>
        <begin position="1"/>
        <end position="272"/>
    </location>
</feature>
<dbReference type="Proteomes" id="UP000012174">
    <property type="component" value="Unassembled WGS sequence"/>
</dbReference>
<dbReference type="PROSITE" id="PS51910">
    <property type="entry name" value="GH18_2"/>
    <property type="match status" value="1"/>
</dbReference>
<dbReference type="SUPFAM" id="SSF51445">
    <property type="entry name" value="(Trans)glycosidases"/>
    <property type="match status" value="1"/>
</dbReference>
<dbReference type="Gene3D" id="3.20.20.80">
    <property type="entry name" value="Glycosidases"/>
    <property type="match status" value="1"/>
</dbReference>